<sequence length="487" mass="54385">MNRKRQIRRFLEAPAVEVVIALLIVISVGLLFVEVGTPTDSPDYAKIVFINDLLTLGFIGELFLRFYAEPRKERFFRKCWYDILAVLPALRILRVFRMLRLLRLYRVSLLAMERLKERSGLFKVVRVEYLMIALGLFTATLMGGLSMRVAEGGYNGEFGTFEQTLWYAVMTIIAGEPTGGDPTSSLGRFITLSLMITGLTLFAVLTGTVSAVMIDLLKDIRISGMELEDLDEHVIICGWNPSGSVILSELLHDHKKSDPSKKRRSRRRKKKSDLDTKQYVIISEADSVCVDEVVSQHPGRVMTMVGDYTRLEVLKRARIERASTAILLADATIPGRSAQDQDARSVLAAMLVEKAGSDIYTIVQLNNRDNETSLKGMGVEEIIVSEEYVGNLVATMTRNKGIVTILDDLLTAKYGEQFFREEIPAEMVGMDVGEAIPHLKRNYDAILIAVDLNNGNCGRDGFLVNPPVDFKLEAGHRLFVAAPESLS</sequence>
<dbReference type="Pfam" id="PF00520">
    <property type="entry name" value="Ion_trans"/>
    <property type="match status" value="1"/>
</dbReference>
<feature type="domain" description="RCK N-terminal" evidence="6">
    <location>
        <begin position="231"/>
        <end position="383"/>
    </location>
</feature>
<dbReference type="GO" id="GO:0005216">
    <property type="term" value="F:monoatomic ion channel activity"/>
    <property type="evidence" value="ECO:0007669"/>
    <property type="project" value="InterPro"/>
</dbReference>
<dbReference type="AlphaFoldDB" id="A0A2Z4FJY9"/>
<dbReference type="InterPro" id="IPR005821">
    <property type="entry name" value="Ion_trans_dom"/>
</dbReference>
<dbReference type="SUPFAM" id="SSF51735">
    <property type="entry name" value="NAD(P)-binding Rossmann-fold domains"/>
    <property type="match status" value="1"/>
</dbReference>
<dbReference type="Proteomes" id="UP000249799">
    <property type="component" value="Chromosome"/>
</dbReference>
<dbReference type="Gene3D" id="1.20.5.110">
    <property type="match status" value="1"/>
</dbReference>
<dbReference type="InterPro" id="IPR036291">
    <property type="entry name" value="NAD(P)-bd_dom_sf"/>
</dbReference>
<dbReference type="PANTHER" id="PTHR43833">
    <property type="entry name" value="POTASSIUM CHANNEL PROTEIN 2-RELATED-RELATED"/>
    <property type="match status" value="1"/>
</dbReference>
<keyword evidence="8" id="KW-1185">Reference proteome</keyword>
<keyword evidence="4" id="KW-0472">Membrane</keyword>
<evidence type="ECO:0000256" key="1">
    <source>
        <dbReference type="ARBA" id="ARBA00004141"/>
    </source>
</evidence>
<evidence type="ECO:0000256" key="4">
    <source>
        <dbReference type="ARBA" id="ARBA00023136"/>
    </source>
</evidence>
<dbReference type="Gene3D" id="1.20.120.350">
    <property type="entry name" value="Voltage-gated potassium channels. Chain C"/>
    <property type="match status" value="1"/>
</dbReference>
<dbReference type="GO" id="GO:0016020">
    <property type="term" value="C:membrane"/>
    <property type="evidence" value="ECO:0007669"/>
    <property type="project" value="UniProtKB-SubCell"/>
</dbReference>
<protein>
    <recommendedName>
        <fullName evidence="5">BK channel</fullName>
    </recommendedName>
</protein>
<proteinExistence type="predicted"/>
<evidence type="ECO:0000313" key="7">
    <source>
        <dbReference type="EMBL" id="AWV89190.1"/>
    </source>
</evidence>
<evidence type="ECO:0000256" key="3">
    <source>
        <dbReference type="ARBA" id="ARBA00022989"/>
    </source>
</evidence>
<evidence type="ECO:0000259" key="6">
    <source>
        <dbReference type="PROSITE" id="PS51201"/>
    </source>
</evidence>
<evidence type="ECO:0000256" key="5">
    <source>
        <dbReference type="ARBA" id="ARBA00029579"/>
    </source>
</evidence>
<keyword evidence="3" id="KW-1133">Transmembrane helix</keyword>
<comment type="subcellular location">
    <subcellularLocation>
        <location evidence="1">Membrane</location>
        <topology evidence="1">Multi-pass membrane protein</topology>
    </subcellularLocation>
</comment>
<dbReference type="PROSITE" id="PS51201">
    <property type="entry name" value="RCK_N"/>
    <property type="match status" value="1"/>
</dbReference>
<keyword evidence="2" id="KW-0812">Transmembrane</keyword>
<name>A0A2Z4FJY9_9DELT</name>
<evidence type="ECO:0000256" key="2">
    <source>
        <dbReference type="ARBA" id="ARBA00022692"/>
    </source>
</evidence>
<dbReference type="Gene3D" id="3.40.50.720">
    <property type="entry name" value="NAD(P)-binding Rossmann-like Domain"/>
    <property type="match status" value="1"/>
</dbReference>
<dbReference type="SUPFAM" id="SSF81324">
    <property type="entry name" value="Voltage-gated potassium channels"/>
    <property type="match status" value="1"/>
</dbReference>
<dbReference type="EMBL" id="CP030032">
    <property type="protein sequence ID" value="AWV89190.1"/>
    <property type="molecule type" value="Genomic_DNA"/>
</dbReference>
<dbReference type="RefSeq" id="WP_111333488.1">
    <property type="nucleotide sequence ID" value="NZ_CP030032.1"/>
</dbReference>
<dbReference type="KEGG" id="bsed:DN745_07490"/>
<dbReference type="PANTHER" id="PTHR43833:SF9">
    <property type="entry name" value="POTASSIUM CHANNEL PROTEIN YUGO-RELATED"/>
    <property type="match status" value="1"/>
</dbReference>
<dbReference type="GO" id="GO:0006813">
    <property type="term" value="P:potassium ion transport"/>
    <property type="evidence" value="ECO:0007669"/>
    <property type="project" value="InterPro"/>
</dbReference>
<dbReference type="InterPro" id="IPR027359">
    <property type="entry name" value="Volt_channel_dom_sf"/>
</dbReference>
<dbReference type="Pfam" id="PF02254">
    <property type="entry name" value="TrkA_N"/>
    <property type="match status" value="1"/>
</dbReference>
<dbReference type="InterPro" id="IPR003148">
    <property type="entry name" value="RCK_N"/>
</dbReference>
<gene>
    <name evidence="7" type="ORF">DN745_07490</name>
</gene>
<organism evidence="7 8">
    <name type="scientific">Bradymonas sediminis</name>
    <dbReference type="NCBI Taxonomy" id="1548548"/>
    <lineage>
        <taxon>Bacteria</taxon>
        <taxon>Deltaproteobacteria</taxon>
        <taxon>Bradymonadales</taxon>
        <taxon>Bradymonadaceae</taxon>
        <taxon>Bradymonas</taxon>
    </lineage>
</organism>
<evidence type="ECO:0000313" key="8">
    <source>
        <dbReference type="Proteomes" id="UP000249799"/>
    </source>
</evidence>
<dbReference type="InterPro" id="IPR050721">
    <property type="entry name" value="Trk_Ktr_HKT_K-transport"/>
</dbReference>
<accession>A0A2Z4FJY9</accession>
<dbReference type="OrthoDB" id="9799090at2"/>
<reference evidence="7 8" key="1">
    <citation type="submission" date="2018-06" db="EMBL/GenBank/DDBJ databases">
        <title>Lujinxingia sediminis gen. nov. sp. nov., a new facultative anaerobic member of the class Deltaproteobacteria, and proposal of Lujinxingaceae fam. nov.</title>
        <authorList>
            <person name="Guo L.-Y."/>
            <person name="Li C.-M."/>
            <person name="Wang S."/>
            <person name="Du Z.-J."/>
        </authorList>
    </citation>
    <scope>NUCLEOTIDE SEQUENCE [LARGE SCALE GENOMIC DNA]</scope>
    <source>
        <strain evidence="7 8">FA350</strain>
    </source>
</reference>